<protein>
    <submittedName>
        <fullName evidence="2">Uncharacterized protein</fullName>
    </submittedName>
</protein>
<accession>A0AA38NWG7</accession>
<feature type="non-terminal residue" evidence="2">
    <location>
        <position position="264"/>
    </location>
</feature>
<comment type="caution">
    <text evidence="2">The sequence shown here is derived from an EMBL/GenBank/DDBJ whole genome shotgun (WGS) entry which is preliminary data.</text>
</comment>
<feature type="region of interest" description="Disordered" evidence="1">
    <location>
        <begin position="240"/>
        <end position="264"/>
    </location>
</feature>
<evidence type="ECO:0000256" key="1">
    <source>
        <dbReference type="SAM" id="MobiDB-lite"/>
    </source>
</evidence>
<dbReference type="AlphaFoldDB" id="A0AA38NWG7"/>
<keyword evidence="3" id="KW-1185">Reference proteome</keyword>
<dbReference type="Proteomes" id="UP001163846">
    <property type="component" value="Unassembled WGS sequence"/>
</dbReference>
<gene>
    <name evidence="2" type="ORF">F5878DRAFT_516662</name>
</gene>
<organism evidence="2 3">
    <name type="scientific">Lentinula raphanica</name>
    <dbReference type="NCBI Taxonomy" id="153919"/>
    <lineage>
        <taxon>Eukaryota</taxon>
        <taxon>Fungi</taxon>
        <taxon>Dikarya</taxon>
        <taxon>Basidiomycota</taxon>
        <taxon>Agaricomycotina</taxon>
        <taxon>Agaricomycetes</taxon>
        <taxon>Agaricomycetidae</taxon>
        <taxon>Agaricales</taxon>
        <taxon>Marasmiineae</taxon>
        <taxon>Omphalotaceae</taxon>
        <taxon>Lentinula</taxon>
    </lineage>
</organism>
<feature type="non-terminal residue" evidence="2">
    <location>
        <position position="1"/>
    </location>
</feature>
<reference evidence="2" key="1">
    <citation type="submission" date="2022-08" db="EMBL/GenBank/DDBJ databases">
        <authorList>
            <consortium name="DOE Joint Genome Institute"/>
            <person name="Min B."/>
            <person name="Riley R."/>
            <person name="Sierra-Patev S."/>
            <person name="Naranjo-Ortiz M."/>
            <person name="Looney B."/>
            <person name="Konkel Z."/>
            <person name="Slot J.C."/>
            <person name="Sakamoto Y."/>
            <person name="Steenwyk J.L."/>
            <person name="Rokas A."/>
            <person name="Carro J."/>
            <person name="Camarero S."/>
            <person name="Ferreira P."/>
            <person name="Molpeceres G."/>
            <person name="Ruiz-Duenas F.J."/>
            <person name="Serrano A."/>
            <person name="Henrissat B."/>
            <person name="Drula E."/>
            <person name="Hughes K.W."/>
            <person name="Mata J.L."/>
            <person name="Ishikawa N.K."/>
            <person name="Vargas-Isla R."/>
            <person name="Ushijima S."/>
            <person name="Smith C.A."/>
            <person name="Ahrendt S."/>
            <person name="Andreopoulos W."/>
            <person name="He G."/>
            <person name="Labutti K."/>
            <person name="Lipzen A."/>
            <person name="Ng V."/>
            <person name="Sandor L."/>
            <person name="Barry K."/>
            <person name="Martinez A.T."/>
            <person name="Xiao Y."/>
            <person name="Gibbons J.G."/>
            <person name="Terashima K."/>
            <person name="Hibbett D.S."/>
            <person name="Grigoriev I.V."/>
        </authorList>
    </citation>
    <scope>NUCLEOTIDE SEQUENCE</scope>
    <source>
        <strain evidence="2">TFB9207</strain>
    </source>
</reference>
<sequence>KSAETASSSPAPTAINDPKPTTLEYELRESVAYLTLWNNIKNPDGLGIPHGLTSHKLWKYLETEFQTVTAIARQRKEDNLRACRYVEGMRVAGEGGYAEKMRLLLKEANDCGAEITPMQFNTIFLDSFPRTPAWLVTTGNLMGEKSFTVIVSRLEEFFLHAGGGTKTNSISVAPTDRVTALQAEVEQLKTMLAQGRPPPRSPNNPDLVCTNPNCRGRGHTIENCWKLGGGKQGQYPKWWKGKRDAPLLNPSANTTTTSANPEGA</sequence>
<name>A0AA38NWG7_9AGAR</name>
<dbReference type="EMBL" id="MU807250">
    <property type="protein sequence ID" value="KAJ3831763.1"/>
    <property type="molecule type" value="Genomic_DNA"/>
</dbReference>
<proteinExistence type="predicted"/>
<feature type="compositionally biased region" description="Low complexity" evidence="1">
    <location>
        <begin position="246"/>
        <end position="264"/>
    </location>
</feature>
<evidence type="ECO:0000313" key="3">
    <source>
        <dbReference type="Proteomes" id="UP001163846"/>
    </source>
</evidence>
<evidence type="ECO:0000313" key="2">
    <source>
        <dbReference type="EMBL" id="KAJ3831763.1"/>
    </source>
</evidence>